<organism evidence="2 3">
    <name type="scientific">Eruca vesicaria subsp. sativa</name>
    <name type="common">Garden rocket</name>
    <name type="synonym">Eruca sativa</name>
    <dbReference type="NCBI Taxonomy" id="29727"/>
    <lineage>
        <taxon>Eukaryota</taxon>
        <taxon>Viridiplantae</taxon>
        <taxon>Streptophyta</taxon>
        <taxon>Embryophyta</taxon>
        <taxon>Tracheophyta</taxon>
        <taxon>Spermatophyta</taxon>
        <taxon>Magnoliopsida</taxon>
        <taxon>eudicotyledons</taxon>
        <taxon>Gunneridae</taxon>
        <taxon>Pentapetalae</taxon>
        <taxon>rosids</taxon>
        <taxon>malvids</taxon>
        <taxon>Brassicales</taxon>
        <taxon>Brassicaceae</taxon>
        <taxon>Brassiceae</taxon>
        <taxon>Eruca</taxon>
    </lineage>
</organism>
<feature type="compositionally biased region" description="Polar residues" evidence="1">
    <location>
        <begin position="20"/>
        <end position="33"/>
    </location>
</feature>
<feature type="compositionally biased region" description="Gly residues" evidence="1">
    <location>
        <begin position="53"/>
        <end position="64"/>
    </location>
</feature>
<name>A0ABC8L696_ERUVS</name>
<dbReference type="Proteomes" id="UP001642260">
    <property type="component" value="Unassembled WGS sequence"/>
</dbReference>
<accession>A0ABC8L696</accession>
<feature type="region of interest" description="Disordered" evidence="1">
    <location>
        <begin position="1"/>
        <end position="78"/>
    </location>
</feature>
<dbReference type="EMBL" id="CAKOAT010445154">
    <property type="protein sequence ID" value="CAH8373737.1"/>
    <property type="molecule type" value="Genomic_DNA"/>
</dbReference>
<feature type="compositionally biased region" description="Low complexity" evidence="1">
    <location>
        <begin position="43"/>
        <end position="52"/>
    </location>
</feature>
<comment type="caution">
    <text evidence="2">The sequence shown here is derived from an EMBL/GenBank/DDBJ whole genome shotgun (WGS) entry which is preliminary data.</text>
</comment>
<evidence type="ECO:0000313" key="3">
    <source>
        <dbReference type="Proteomes" id="UP001642260"/>
    </source>
</evidence>
<evidence type="ECO:0000256" key="1">
    <source>
        <dbReference type="SAM" id="MobiDB-lite"/>
    </source>
</evidence>
<sequence>MTGPGAAIEVRGPNAEERASQSVIGEAQNSIEQPRSDGEKSGRSYGDISSGGSDDGGANRGGSGDETSICSDDGDAAD</sequence>
<proteinExistence type="predicted"/>
<gene>
    <name evidence="2" type="ORF">ERUC_LOCUS31910</name>
</gene>
<protein>
    <submittedName>
        <fullName evidence="2">Uncharacterized protein</fullName>
    </submittedName>
</protein>
<keyword evidence="3" id="KW-1185">Reference proteome</keyword>
<evidence type="ECO:0000313" key="2">
    <source>
        <dbReference type="EMBL" id="CAH8373737.1"/>
    </source>
</evidence>
<reference evidence="2 3" key="1">
    <citation type="submission" date="2022-03" db="EMBL/GenBank/DDBJ databases">
        <authorList>
            <person name="Macdonald S."/>
            <person name="Ahmed S."/>
            <person name="Newling K."/>
        </authorList>
    </citation>
    <scope>NUCLEOTIDE SEQUENCE [LARGE SCALE GENOMIC DNA]</scope>
</reference>
<dbReference type="AlphaFoldDB" id="A0ABC8L696"/>